<dbReference type="PANTHER" id="PTHR21180">
    <property type="entry name" value="ENDONUCLEASE/EXONUCLEASE/PHOSPHATASE FAMILY DOMAIN-CONTAINING PROTEIN 1"/>
    <property type="match status" value="1"/>
</dbReference>
<organism evidence="3 4">
    <name type="scientific">Streptomyces lycii</name>
    <dbReference type="NCBI Taxonomy" id="2654337"/>
    <lineage>
        <taxon>Bacteria</taxon>
        <taxon>Bacillati</taxon>
        <taxon>Actinomycetota</taxon>
        <taxon>Actinomycetes</taxon>
        <taxon>Kitasatosporales</taxon>
        <taxon>Streptomycetaceae</taxon>
        <taxon>Streptomyces</taxon>
    </lineage>
</organism>
<feature type="compositionally biased region" description="Basic and acidic residues" evidence="1">
    <location>
        <begin position="154"/>
        <end position="175"/>
    </location>
</feature>
<dbReference type="SUPFAM" id="SSF47781">
    <property type="entry name" value="RuvA domain 2-like"/>
    <property type="match status" value="1"/>
</dbReference>
<dbReference type="Pfam" id="PF10531">
    <property type="entry name" value="SLBB"/>
    <property type="match status" value="1"/>
</dbReference>
<evidence type="ECO:0000256" key="1">
    <source>
        <dbReference type="SAM" id="MobiDB-lite"/>
    </source>
</evidence>
<sequence>MDGRRRAVPVPEPGPRARRGPAPPGAALPRSAGAAPAPSDAARPGATPLLDPARPRDPALARVALPRDPVLLSGTALPPIAPTLPGDPARPFAPAGPTGPGSPSGPGHAPAPEHSSVPRRPSGPERRVEPASSPDPASSRDPVRLLGSARRATVRPERTAAHSDPPEPDAPRAEPVEPDPAGAPAPASAAAARRLPWHTRWRLGLRERLPLWVQLRCGIEPRTLAALTVLLVLAAGLAVHHYWTGRPETVRSPSAEPAAPSAPEQGPSPGAPAGPAAAHGAGRTAPRGAARTVVVDVTGKVGDPGVHRLPTGSRVEDALRAAGGVRPGTDTGALNRARVLVDGEQIVVGGPPGAPGAGGTAGSPGAGVPSGTGPAAGPVSLNSATSEQLETLPGVGPVLAQHIIDYRTQQGGFTSVDQLREVNGIGDRRFADIQPLVQP</sequence>
<reference evidence="3 4" key="1">
    <citation type="submission" date="2019-10" db="EMBL/GenBank/DDBJ databases">
        <title>Streptomyces tenebrisbrunneis sp.nov., an endogenous actinomycete isolated from of Lycium ruthenicum.</title>
        <authorList>
            <person name="Ma L."/>
        </authorList>
    </citation>
    <scope>NUCLEOTIDE SEQUENCE [LARGE SCALE GENOMIC DNA]</scope>
    <source>
        <strain evidence="3 4">TRM 66187</strain>
    </source>
</reference>
<dbReference type="Pfam" id="PF12836">
    <property type="entry name" value="HHH_3"/>
    <property type="match status" value="1"/>
</dbReference>
<feature type="compositionally biased region" description="Low complexity" evidence="1">
    <location>
        <begin position="179"/>
        <end position="192"/>
    </location>
</feature>
<dbReference type="Gene3D" id="3.10.560.10">
    <property type="entry name" value="Outer membrane lipoprotein wza domain like"/>
    <property type="match status" value="1"/>
</dbReference>
<comment type="caution">
    <text evidence="3">The sequence shown here is derived from an EMBL/GenBank/DDBJ whole genome shotgun (WGS) entry which is preliminary data.</text>
</comment>
<keyword evidence="4" id="KW-1185">Reference proteome</keyword>
<evidence type="ECO:0000313" key="4">
    <source>
        <dbReference type="Proteomes" id="UP000621266"/>
    </source>
</evidence>
<dbReference type="InterPro" id="IPR051675">
    <property type="entry name" value="Endo/Exo/Phosphatase_dom_1"/>
</dbReference>
<feature type="compositionally biased region" description="Low complexity" evidence="1">
    <location>
        <begin position="251"/>
        <end position="288"/>
    </location>
</feature>
<feature type="region of interest" description="Disordered" evidence="1">
    <location>
        <begin position="1"/>
        <end position="192"/>
    </location>
</feature>
<dbReference type="Gene3D" id="1.10.150.320">
    <property type="entry name" value="Photosystem II 12 kDa extrinsic protein"/>
    <property type="match status" value="1"/>
</dbReference>
<dbReference type="InterPro" id="IPR019554">
    <property type="entry name" value="Soluble_ligand-bd"/>
</dbReference>
<name>A0ABQ7FIG4_9ACTN</name>
<feature type="compositionally biased region" description="Gly residues" evidence="1">
    <location>
        <begin position="355"/>
        <end position="370"/>
    </location>
</feature>
<protein>
    <submittedName>
        <fullName evidence="3">ComEA family DNA-binding protein</fullName>
    </submittedName>
</protein>
<gene>
    <name evidence="3" type="ORF">GCU69_21830</name>
</gene>
<evidence type="ECO:0000313" key="3">
    <source>
        <dbReference type="EMBL" id="KAF4407032.1"/>
    </source>
</evidence>
<dbReference type="InterPro" id="IPR010994">
    <property type="entry name" value="RuvA_2-like"/>
</dbReference>
<keyword evidence="3" id="KW-0238">DNA-binding</keyword>
<dbReference type="Proteomes" id="UP000621266">
    <property type="component" value="Unassembled WGS sequence"/>
</dbReference>
<feature type="region of interest" description="Disordered" evidence="1">
    <location>
        <begin position="350"/>
        <end position="381"/>
    </location>
</feature>
<proteinExistence type="predicted"/>
<feature type="domain" description="Soluble ligand binding" evidence="2">
    <location>
        <begin position="294"/>
        <end position="348"/>
    </location>
</feature>
<dbReference type="PANTHER" id="PTHR21180:SF32">
    <property type="entry name" value="ENDONUCLEASE_EXONUCLEASE_PHOSPHATASE FAMILY DOMAIN-CONTAINING PROTEIN 1"/>
    <property type="match status" value="1"/>
</dbReference>
<feature type="compositionally biased region" description="Low complexity" evidence="1">
    <location>
        <begin position="27"/>
        <end position="46"/>
    </location>
</feature>
<feature type="compositionally biased region" description="Low complexity" evidence="1">
    <location>
        <begin position="130"/>
        <end position="140"/>
    </location>
</feature>
<evidence type="ECO:0000259" key="2">
    <source>
        <dbReference type="Pfam" id="PF10531"/>
    </source>
</evidence>
<feature type="region of interest" description="Disordered" evidence="1">
    <location>
        <begin position="249"/>
        <end position="288"/>
    </location>
</feature>
<dbReference type="GO" id="GO:0003677">
    <property type="term" value="F:DNA binding"/>
    <property type="evidence" value="ECO:0007669"/>
    <property type="project" value="UniProtKB-KW"/>
</dbReference>
<accession>A0ABQ7FIG4</accession>
<dbReference type="EMBL" id="WHPN01000335">
    <property type="protein sequence ID" value="KAF4407032.1"/>
    <property type="molecule type" value="Genomic_DNA"/>
</dbReference>